<sequence>MKRFTGRMRVVALALAVASAPVMAGGHGGGWGGGGGGYHGGGYHGGYYGGNNYHHHGGGGSSSAGWWVGGAFALAAVGLLLAADSGPTYAQTSVYASPGVAYTSPVYGAPVYAAPPVYSAPLTSAPLYAEPPVAYAQPEPQYKPVQYEAAPKVSSAQANATAECQRWAMNQSGYDPATITQWTTQVMVDTYNHSLDSCMSSRGYRAN</sequence>
<evidence type="ECO:0000313" key="3">
    <source>
        <dbReference type="EMBL" id="PPA75719.1"/>
    </source>
</evidence>
<evidence type="ECO:0000256" key="1">
    <source>
        <dbReference type="SAM" id="Phobius"/>
    </source>
</evidence>
<organism evidence="3 4">
    <name type="scientific">Achromobacter spanius</name>
    <dbReference type="NCBI Taxonomy" id="217203"/>
    <lineage>
        <taxon>Bacteria</taxon>
        <taxon>Pseudomonadati</taxon>
        <taxon>Pseudomonadota</taxon>
        <taxon>Betaproteobacteria</taxon>
        <taxon>Burkholderiales</taxon>
        <taxon>Alcaligenaceae</taxon>
        <taxon>Achromobacter</taxon>
    </lineage>
</organism>
<dbReference type="OrthoDB" id="196716at2"/>
<evidence type="ECO:0000313" key="4">
    <source>
        <dbReference type="Proteomes" id="UP000239990"/>
    </source>
</evidence>
<protein>
    <recommendedName>
        <fullName evidence="5">Glycine zipper family protein</fullName>
    </recommendedName>
</protein>
<reference evidence="3 4" key="1">
    <citation type="submission" date="2018-02" db="EMBL/GenBank/DDBJ databases">
        <title>Draft Genome of Achromobacter spanius stain 6.</title>
        <authorList>
            <person name="Gunasekera T.S."/>
            <person name="Radwan O."/>
            <person name="Ruiz O.N."/>
        </authorList>
    </citation>
    <scope>NUCLEOTIDE SEQUENCE [LARGE SCALE GENOMIC DNA]</scope>
    <source>
        <strain evidence="3 4">6</strain>
    </source>
</reference>
<keyword evidence="1" id="KW-0472">Membrane</keyword>
<keyword evidence="2" id="KW-0732">Signal</keyword>
<dbReference type="EMBL" id="PREU01000005">
    <property type="protein sequence ID" value="PPA75719.1"/>
    <property type="molecule type" value="Genomic_DNA"/>
</dbReference>
<accession>A0A2S5GRU9</accession>
<dbReference type="RefSeq" id="WP_046807508.1">
    <property type="nucleotide sequence ID" value="NZ_PREU01000005.1"/>
</dbReference>
<proteinExistence type="predicted"/>
<name>A0A2S5GRU9_9BURK</name>
<feature type="chain" id="PRO_5015616473" description="Glycine zipper family protein" evidence="2">
    <location>
        <begin position="25"/>
        <end position="207"/>
    </location>
</feature>
<comment type="caution">
    <text evidence="3">The sequence shown here is derived from an EMBL/GenBank/DDBJ whole genome shotgun (WGS) entry which is preliminary data.</text>
</comment>
<evidence type="ECO:0000256" key="2">
    <source>
        <dbReference type="SAM" id="SignalP"/>
    </source>
</evidence>
<gene>
    <name evidence="3" type="ORF">C4E15_13095</name>
</gene>
<dbReference type="AlphaFoldDB" id="A0A2S5GRU9"/>
<dbReference type="Proteomes" id="UP000239990">
    <property type="component" value="Unassembled WGS sequence"/>
</dbReference>
<feature type="signal peptide" evidence="2">
    <location>
        <begin position="1"/>
        <end position="24"/>
    </location>
</feature>
<evidence type="ECO:0008006" key="5">
    <source>
        <dbReference type="Google" id="ProtNLM"/>
    </source>
</evidence>
<keyword evidence="1" id="KW-1133">Transmembrane helix</keyword>
<keyword evidence="1" id="KW-0812">Transmembrane</keyword>
<feature type="transmembrane region" description="Helical" evidence="1">
    <location>
        <begin position="64"/>
        <end position="83"/>
    </location>
</feature>